<dbReference type="EMBL" id="JALNTZ010000002">
    <property type="protein sequence ID" value="KAJ3663055.1"/>
    <property type="molecule type" value="Genomic_DNA"/>
</dbReference>
<dbReference type="SUPFAM" id="SSF57196">
    <property type="entry name" value="EGF/Laminin"/>
    <property type="match status" value="2"/>
</dbReference>
<keyword evidence="6" id="KW-0221">Differentiation</keyword>
<evidence type="ECO:0000256" key="10">
    <source>
        <dbReference type="ARBA" id="ARBA00023157"/>
    </source>
</evidence>
<feature type="disulfide bond" evidence="14">
    <location>
        <begin position="416"/>
        <end position="425"/>
    </location>
</feature>
<dbReference type="GO" id="GO:0005886">
    <property type="term" value="C:plasma membrane"/>
    <property type="evidence" value="ECO:0007669"/>
    <property type="project" value="UniProtKB-SubCell"/>
</dbReference>
<evidence type="ECO:0000256" key="9">
    <source>
        <dbReference type="ARBA" id="ARBA00023136"/>
    </source>
</evidence>
<keyword evidence="10 14" id="KW-1015">Disulfide bond</keyword>
<gene>
    <name evidence="19" type="ORF">Zmor_007364</name>
</gene>
<proteinExistence type="inferred from homology"/>
<evidence type="ECO:0000256" key="17">
    <source>
        <dbReference type="SAM" id="SignalP"/>
    </source>
</evidence>
<evidence type="ECO:0000256" key="1">
    <source>
        <dbReference type="ARBA" id="ARBA00004251"/>
    </source>
</evidence>
<dbReference type="Gene3D" id="2.10.25.10">
    <property type="entry name" value="Laminin"/>
    <property type="match status" value="3"/>
</dbReference>
<evidence type="ECO:0000256" key="14">
    <source>
        <dbReference type="PROSITE-ProRule" id="PRU00076"/>
    </source>
</evidence>
<reference evidence="19" key="1">
    <citation type="journal article" date="2023" name="G3 (Bethesda)">
        <title>Whole genome assemblies of Zophobas morio and Tenebrio molitor.</title>
        <authorList>
            <person name="Kaur S."/>
            <person name="Stinson S.A."/>
            <person name="diCenzo G.C."/>
        </authorList>
    </citation>
    <scope>NUCLEOTIDE SEQUENCE</scope>
    <source>
        <strain evidence="19">QUZm001</strain>
    </source>
</reference>
<evidence type="ECO:0000256" key="2">
    <source>
        <dbReference type="ARBA" id="ARBA00022475"/>
    </source>
</evidence>
<keyword evidence="20" id="KW-1185">Reference proteome</keyword>
<dbReference type="PROSITE" id="PS51120">
    <property type="entry name" value="LDLRB"/>
    <property type="match status" value="2"/>
</dbReference>
<keyword evidence="3 14" id="KW-0245">EGF-like domain</keyword>
<comment type="subcellular location">
    <subcellularLocation>
        <location evidence="1">Cell membrane</location>
        <topology evidence="1">Single-pass type I membrane protein</topology>
    </subcellularLocation>
</comment>
<feature type="disulfide bond" evidence="14">
    <location>
        <begin position="392"/>
        <end position="402"/>
    </location>
</feature>
<comment type="similarity">
    <text evidence="12">Belongs to the cueball family.</text>
</comment>
<evidence type="ECO:0000256" key="4">
    <source>
        <dbReference type="ARBA" id="ARBA00022729"/>
    </source>
</evidence>
<keyword evidence="4 17" id="KW-0732">Signal</keyword>
<feature type="disulfide bond" evidence="14">
    <location>
        <begin position="343"/>
        <end position="352"/>
    </location>
</feature>
<dbReference type="GO" id="GO:0060070">
    <property type="term" value="P:canonical Wnt signaling pathway"/>
    <property type="evidence" value="ECO:0007669"/>
    <property type="project" value="TreeGrafter"/>
</dbReference>
<evidence type="ECO:0000256" key="6">
    <source>
        <dbReference type="ARBA" id="ARBA00022782"/>
    </source>
</evidence>
<feature type="domain" description="EGF-like" evidence="18">
    <location>
        <begin position="388"/>
        <end position="426"/>
    </location>
</feature>
<evidence type="ECO:0000256" key="12">
    <source>
        <dbReference type="ARBA" id="ARBA00038070"/>
    </source>
</evidence>
<dbReference type="Gene3D" id="2.120.10.30">
    <property type="entry name" value="TolB, C-terminal domain"/>
    <property type="match status" value="1"/>
</dbReference>
<keyword evidence="16" id="KW-0812">Transmembrane</keyword>
<feature type="repeat" description="LDL-receptor class B" evidence="15">
    <location>
        <begin position="158"/>
        <end position="202"/>
    </location>
</feature>
<dbReference type="GO" id="GO:0017147">
    <property type="term" value="F:Wnt-protein binding"/>
    <property type="evidence" value="ECO:0007669"/>
    <property type="project" value="TreeGrafter"/>
</dbReference>
<name>A0AA38IVH2_9CUCU</name>
<feature type="domain" description="EGF-like" evidence="18">
    <location>
        <begin position="315"/>
        <end position="353"/>
    </location>
</feature>
<dbReference type="PROSITE" id="PS00022">
    <property type="entry name" value="EGF_1"/>
    <property type="match status" value="1"/>
</dbReference>
<keyword evidence="9 16" id="KW-0472">Membrane</keyword>
<dbReference type="PROSITE" id="PS01186">
    <property type="entry name" value="EGF_2"/>
    <property type="match status" value="1"/>
</dbReference>
<protein>
    <recommendedName>
        <fullName evidence="13">Protein cueball</fullName>
    </recommendedName>
</protein>
<evidence type="ECO:0000256" key="13">
    <source>
        <dbReference type="ARBA" id="ARBA00040020"/>
    </source>
</evidence>
<evidence type="ECO:0000256" key="8">
    <source>
        <dbReference type="ARBA" id="ARBA00022943"/>
    </source>
</evidence>
<dbReference type="AlphaFoldDB" id="A0AA38IVH2"/>
<evidence type="ECO:0000256" key="15">
    <source>
        <dbReference type="PROSITE-ProRule" id="PRU00461"/>
    </source>
</evidence>
<dbReference type="InterPro" id="IPR011042">
    <property type="entry name" value="6-blade_b-propeller_TolB-like"/>
</dbReference>
<keyword evidence="2" id="KW-1003">Cell membrane</keyword>
<dbReference type="SMART" id="SM00181">
    <property type="entry name" value="EGF"/>
    <property type="match status" value="3"/>
</dbReference>
<dbReference type="CDD" id="cd00054">
    <property type="entry name" value="EGF_CA"/>
    <property type="match status" value="1"/>
</dbReference>
<evidence type="ECO:0000313" key="20">
    <source>
        <dbReference type="Proteomes" id="UP001168821"/>
    </source>
</evidence>
<dbReference type="GO" id="GO:0048477">
    <property type="term" value="P:oogenesis"/>
    <property type="evidence" value="ECO:0007669"/>
    <property type="project" value="UniProtKB-KW"/>
</dbReference>
<organism evidence="19 20">
    <name type="scientific">Zophobas morio</name>
    <dbReference type="NCBI Taxonomy" id="2755281"/>
    <lineage>
        <taxon>Eukaryota</taxon>
        <taxon>Metazoa</taxon>
        <taxon>Ecdysozoa</taxon>
        <taxon>Arthropoda</taxon>
        <taxon>Hexapoda</taxon>
        <taxon>Insecta</taxon>
        <taxon>Pterygota</taxon>
        <taxon>Neoptera</taxon>
        <taxon>Endopterygota</taxon>
        <taxon>Coleoptera</taxon>
        <taxon>Polyphaga</taxon>
        <taxon>Cucujiformia</taxon>
        <taxon>Tenebrionidae</taxon>
        <taxon>Zophobas</taxon>
    </lineage>
</organism>
<keyword evidence="11" id="KW-0325">Glycoprotein</keyword>
<dbReference type="PANTHER" id="PTHR46513">
    <property type="entry name" value="VITELLOGENIN RECEPTOR-LIKE PROTEIN-RELATED-RELATED"/>
    <property type="match status" value="1"/>
</dbReference>
<comment type="caution">
    <text evidence="19">The sequence shown here is derived from an EMBL/GenBank/DDBJ whole genome shotgun (WGS) entry which is preliminary data.</text>
</comment>
<dbReference type="InterPro" id="IPR000033">
    <property type="entry name" value="LDLR_classB_rpt"/>
</dbReference>
<evidence type="ECO:0000259" key="18">
    <source>
        <dbReference type="PROSITE" id="PS50026"/>
    </source>
</evidence>
<dbReference type="InterPro" id="IPR000742">
    <property type="entry name" value="EGF"/>
</dbReference>
<feature type="chain" id="PRO_5041350396" description="Protein cueball" evidence="17">
    <location>
        <begin position="18"/>
        <end position="591"/>
    </location>
</feature>
<sequence>MFIKLSVILFVLQFSVAQEENHHWELAVVTDDRIELLLSNGSLAGEPFEHFYEFTKLKALTFDNVRHQFIVSDMDQQNDTIFSVQLTKETDITPIIEDLPDDVQGLAIDPITDILYWTDSINRTINYVYLNDSHYQPKTLFAFTDGIPQDVAIDICHRYIYWTNSDINRPSIERARLDGSEHEILVDSGLHKPIGIAIDYTEQRLYWTDIKEGIYYSLESTNLSGSERQVVYEGTHVKPFGVAVDSEAIYWTDLNNNILWMMSKHDKEAVPKEIRHFKGKPMGIITKNVQIKTLPDCDVLSKAVASYNKSVVEVFKEESDVELENEETCFNGGYLTDSNVCHCLRGFAGKNCEISLCHNYCVHGECYSSSLGYPQCRCLRGFGGKRCERDVCDNYCLNGGVCSRVTESGVFATCSCPDGFTGNRCEESTIEICNVFCQTHKNDVLISKETVICRCVDGFAEIPKSNLSSLPLLSKEEPKVFFDHFQDNAFLAMSCLAITMLVIIIILSAYTCFLRRRPRIKKRIIVNKNVTPLTYMQQPATEQCEITIENCCNMNICETPCFEPPKLPCIQNKSDDKKKLISNMENGEDLY</sequence>
<keyword evidence="7" id="KW-0744">Spermatogenesis</keyword>
<evidence type="ECO:0000256" key="7">
    <source>
        <dbReference type="ARBA" id="ARBA00022871"/>
    </source>
</evidence>
<dbReference type="GO" id="GO:0007283">
    <property type="term" value="P:spermatogenesis"/>
    <property type="evidence" value="ECO:0007669"/>
    <property type="project" value="UniProtKB-KW"/>
</dbReference>
<evidence type="ECO:0000256" key="3">
    <source>
        <dbReference type="ARBA" id="ARBA00022536"/>
    </source>
</evidence>
<feature type="transmembrane region" description="Helical" evidence="16">
    <location>
        <begin position="489"/>
        <end position="513"/>
    </location>
</feature>
<dbReference type="GO" id="GO:0042813">
    <property type="term" value="F:Wnt receptor activity"/>
    <property type="evidence" value="ECO:0007669"/>
    <property type="project" value="TreeGrafter"/>
</dbReference>
<feature type="repeat" description="LDL-receptor class B" evidence="15">
    <location>
        <begin position="203"/>
        <end position="248"/>
    </location>
</feature>
<dbReference type="InterPro" id="IPR050778">
    <property type="entry name" value="Cueball_EGF_LRP_Nidogen"/>
</dbReference>
<evidence type="ECO:0000256" key="11">
    <source>
        <dbReference type="ARBA" id="ARBA00023180"/>
    </source>
</evidence>
<dbReference type="Pfam" id="PF00058">
    <property type="entry name" value="Ldl_recept_b"/>
    <property type="match status" value="2"/>
</dbReference>
<keyword evidence="5" id="KW-0677">Repeat</keyword>
<comment type="caution">
    <text evidence="14">Lacks conserved residue(s) required for the propagation of feature annotation.</text>
</comment>
<feature type="signal peptide" evidence="17">
    <location>
        <begin position="1"/>
        <end position="17"/>
    </location>
</feature>
<evidence type="ECO:0000313" key="19">
    <source>
        <dbReference type="EMBL" id="KAJ3663055.1"/>
    </source>
</evidence>
<dbReference type="SUPFAM" id="SSF63825">
    <property type="entry name" value="YWTD domain"/>
    <property type="match status" value="1"/>
</dbReference>
<accession>A0AA38IVH2</accession>
<keyword evidence="8" id="KW-0896">Oogenesis</keyword>
<dbReference type="PANTHER" id="PTHR46513:SF42">
    <property type="entry name" value="PROTEIN CUEBALL"/>
    <property type="match status" value="1"/>
</dbReference>
<dbReference type="SMART" id="SM00135">
    <property type="entry name" value="LY"/>
    <property type="match status" value="4"/>
</dbReference>
<keyword evidence="16" id="KW-1133">Transmembrane helix</keyword>
<evidence type="ECO:0000256" key="5">
    <source>
        <dbReference type="ARBA" id="ARBA00022737"/>
    </source>
</evidence>
<evidence type="ECO:0000256" key="16">
    <source>
        <dbReference type="SAM" id="Phobius"/>
    </source>
</evidence>
<dbReference type="Proteomes" id="UP001168821">
    <property type="component" value="Unassembled WGS sequence"/>
</dbReference>
<dbReference type="PROSITE" id="PS50026">
    <property type="entry name" value="EGF_3"/>
    <property type="match status" value="2"/>
</dbReference>